<dbReference type="SMART" id="SM00387">
    <property type="entry name" value="HATPase_c"/>
    <property type="match status" value="1"/>
</dbReference>
<protein>
    <recommendedName>
        <fullName evidence="2">histidine kinase</fullName>
        <ecNumber evidence="2">2.7.13.3</ecNumber>
    </recommendedName>
</protein>
<keyword evidence="3 6" id="KW-0597">Phosphoprotein</keyword>
<dbReference type="SUPFAM" id="SSF55874">
    <property type="entry name" value="ATPase domain of HSP90 chaperone/DNA topoisomerase II/histidine kinase"/>
    <property type="match status" value="1"/>
</dbReference>
<dbReference type="OrthoDB" id="3272385at2"/>
<evidence type="ECO:0000259" key="8">
    <source>
        <dbReference type="PROSITE" id="PS50110"/>
    </source>
</evidence>
<evidence type="ECO:0000256" key="2">
    <source>
        <dbReference type="ARBA" id="ARBA00012438"/>
    </source>
</evidence>
<keyword evidence="10" id="KW-1185">Reference proteome</keyword>
<dbReference type="EC" id="2.7.13.3" evidence="2"/>
<evidence type="ECO:0000259" key="7">
    <source>
        <dbReference type="PROSITE" id="PS50109"/>
    </source>
</evidence>
<dbReference type="Gene3D" id="3.40.50.2300">
    <property type="match status" value="1"/>
</dbReference>
<keyword evidence="5" id="KW-0418">Kinase</keyword>
<dbReference type="InterPro" id="IPR004358">
    <property type="entry name" value="Sig_transdc_His_kin-like_C"/>
</dbReference>
<dbReference type="InterPro" id="IPR005467">
    <property type="entry name" value="His_kinase_dom"/>
</dbReference>
<dbReference type="CDD" id="cd17580">
    <property type="entry name" value="REC_2_DhkD-like"/>
    <property type="match status" value="1"/>
</dbReference>
<dbReference type="GO" id="GO:0008168">
    <property type="term" value="F:methyltransferase activity"/>
    <property type="evidence" value="ECO:0007669"/>
    <property type="project" value="UniProtKB-KW"/>
</dbReference>
<reference evidence="10" key="1">
    <citation type="submission" date="2017-06" db="EMBL/GenBank/DDBJ databases">
        <title>Genome analysis of Fimbriiglobus ruber SP5, the first member of the order Planctomycetales with confirmed chitinolytic capability.</title>
        <authorList>
            <person name="Ravin N.V."/>
            <person name="Rakitin A.L."/>
            <person name="Ivanova A.A."/>
            <person name="Beletsky A.V."/>
            <person name="Kulichevskaya I.S."/>
            <person name="Mardanov A.V."/>
            <person name="Dedysh S.N."/>
        </authorList>
    </citation>
    <scope>NUCLEOTIDE SEQUENCE [LARGE SCALE GENOMIC DNA]</scope>
    <source>
        <strain evidence="10">SP5</strain>
    </source>
</reference>
<dbReference type="RefSeq" id="WP_088257499.1">
    <property type="nucleotide sequence ID" value="NZ_NIDE01000014.1"/>
</dbReference>
<evidence type="ECO:0000256" key="5">
    <source>
        <dbReference type="ARBA" id="ARBA00022777"/>
    </source>
</evidence>
<proteinExistence type="predicted"/>
<dbReference type="SMART" id="SM00448">
    <property type="entry name" value="REC"/>
    <property type="match status" value="1"/>
</dbReference>
<keyword evidence="4 9" id="KW-0808">Transferase</keyword>
<evidence type="ECO:0000256" key="4">
    <source>
        <dbReference type="ARBA" id="ARBA00022679"/>
    </source>
</evidence>
<feature type="domain" description="Histidine kinase" evidence="7">
    <location>
        <begin position="1"/>
        <end position="184"/>
    </location>
</feature>
<evidence type="ECO:0000256" key="3">
    <source>
        <dbReference type="ARBA" id="ARBA00022553"/>
    </source>
</evidence>
<dbReference type="PANTHER" id="PTHR43547:SF2">
    <property type="entry name" value="HYBRID SIGNAL TRANSDUCTION HISTIDINE KINASE C"/>
    <property type="match status" value="1"/>
</dbReference>
<dbReference type="PROSITE" id="PS50109">
    <property type="entry name" value="HIS_KIN"/>
    <property type="match status" value="1"/>
</dbReference>
<comment type="caution">
    <text evidence="9">The sequence shown here is derived from an EMBL/GenBank/DDBJ whole genome shotgun (WGS) entry which is preliminary data.</text>
</comment>
<accession>A0A225D9H8</accession>
<dbReference type="InterPro" id="IPR036890">
    <property type="entry name" value="HATPase_C_sf"/>
</dbReference>
<evidence type="ECO:0000313" key="9">
    <source>
        <dbReference type="EMBL" id="OWK37623.1"/>
    </source>
</evidence>
<dbReference type="Pfam" id="PF02518">
    <property type="entry name" value="HATPase_c"/>
    <property type="match status" value="1"/>
</dbReference>
<dbReference type="EMBL" id="NIDE01000014">
    <property type="protein sequence ID" value="OWK37623.1"/>
    <property type="molecule type" value="Genomic_DNA"/>
</dbReference>
<feature type="modified residue" description="4-aspartylphosphate" evidence="6">
    <location>
        <position position="254"/>
    </location>
</feature>
<sequence length="326" mass="34566">MIDRQVTHMVRLVDDLLDVSRLTMGKIRLAVEPVDLGVVVGHAVEASRPLIDRARHALDVSLPPQPVWVTGDGVRLSQVVTNLLNNAAKYTEEGGRIWLAVARENGDAVVRVRDTGVGIAADLLPAVFDLFTQAERSLDRSQGGLGVGLTLVRRLVELHGGSIGVASEGPGRGSEFVVRLPVAPDQPATAATPQSAAAAGGAALRVMVVDDVADGAETLATLVRLSGHDVRIAHDGPAAIATAREFRPHLMFLDIGLPGMDGFEVARRLRDAPETKEIVLVAVSGYGRDEDHRLSRDAGFAHHFVKPAEYAALQTLLNSVSAAAAR</sequence>
<evidence type="ECO:0000256" key="1">
    <source>
        <dbReference type="ARBA" id="ARBA00000085"/>
    </source>
</evidence>
<dbReference type="AlphaFoldDB" id="A0A225D9H8"/>
<evidence type="ECO:0000313" key="10">
    <source>
        <dbReference type="Proteomes" id="UP000214646"/>
    </source>
</evidence>
<dbReference type="Pfam" id="PF00072">
    <property type="entry name" value="Response_reg"/>
    <property type="match status" value="1"/>
</dbReference>
<dbReference type="PRINTS" id="PR00344">
    <property type="entry name" value="BCTRLSENSOR"/>
</dbReference>
<evidence type="ECO:0000256" key="6">
    <source>
        <dbReference type="PROSITE-ProRule" id="PRU00169"/>
    </source>
</evidence>
<dbReference type="PANTHER" id="PTHR43547">
    <property type="entry name" value="TWO-COMPONENT HISTIDINE KINASE"/>
    <property type="match status" value="1"/>
</dbReference>
<keyword evidence="9" id="KW-0489">Methyltransferase</keyword>
<dbReference type="Gene3D" id="3.30.565.10">
    <property type="entry name" value="Histidine kinase-like ATPase, C-terminal domain"/>
    <property type="match status" value="1"/>
</dbReference>
<dbReference type="FunFam" id="3.30.565.10:FF:000006">
    <property type="entry name" value="Sensor histidine kinase WalK"/>
    <property type="match status" value="1"/>
</dbReference>
<organism evidence="9 10">
    <name type="scientific">Fimbriiglobus ruber</name>
    <dbReference type="NCBI Taxonomy" id="1908690"/>
    <lineage>
        <taxon>Bacteria</taxon>
        <taxon>Pseudomonadati</taxon>
        <taxon>Planctomycetota</taxon>
        <taxon>Planctomycetia</taxon>
        <taxon>Gemmatales</taxon>
        <taxon>Gemmataceae</taxon>
        <taxon>Fimbriiglobus</taxon>
    </lineage>
</organism>
<dbReference type="InterPro" id="IPR003594">
    <property type="entry name" value="HATPase_dom"/>
</dbReference>
<dbReference type="SUPFAM" id="SSF52172">
    <property type="entry name" value="CheY-like"/>
    <property type="match status" value="1"/>
</dbReference>
<dbReference type="InterPro" id="IPR011006">
    <property type="entry name" value="CheY-like_superfamily"/>
</dbReference>
<name>A0A225D9H8_9BACT</name>
<gene>
    <name evidence="9" type="ORF">FRUB_06743</name>
</gene>
<dbReference type="InterPro" id="IPR001789">
    <property type="entry name" value="Sig_transdc_resp-reg_receiver"/>
</dbReference>
<dbReference type="GO" id="GO:0032259">
    <property type="term" value="P:methylation"/>
    <property type="evidence" value="ECO:0007669"/>
    <property type="project" value="UniProtKB-KW"/>
</dbReference>
<comment type="catalytic activity">
    <reaction evidence="1">
        <text>ATP + protein L-histidine = ADP + protein N-phospho-L-histidine.</text>
        <dbReference type="EC" id="2.7.13.3"/>
    </reaction>
</comment>
<dbReference type="PROSITE" id="PS50110">
    <property type="entry name" value="RESPONSE_REGULATORY"/>
    <property type="match status" value="1"/>
</dbReference>
<dbReference type="Proteomes" id="UP000214646">
    <property type="component" value="Unassembled WGS sequence"/>
</dbReference>
<dbReference type="GO" id="GO:0000155">
    <property type="term" value="F:phosphorelay sensor kinase activity"/>
    <property type="evidence" value="ECO:0007669"/>
    <property type="project" value="TreeGrafter"/>
</dbReference>
<feature type="domain" description="Response regulatory" evidence="8">
    <location>
        <begin position="205"/>
        <end position="321"/>
    </location>
</feature>